<keyword evidence="5 24" id="KW-0812">Transmembrane</keyword>
<comment type="function">
    <text evidence="20">Transfers the sialyl group (N-acetyl-alpha-neuraminyl or NeuAc) from CMP-NeuAc to the non-reducing terminal galactose (Gal) of glycosphingolipids forming gangliosides (important molecules involved in the regulation of multiple cellular processes, including cell proliferation and differentiation, apoptosis, embryogenesis, development, and oncogenesis). Mainly involved in the biosynthesis of ganglioside GM3 but can also use different glycolipids as substrate acceptors such as D-galactosylceramide (GalCer), asialo-GM2 (GA2) and asialo-GM1 (GA1), although less preferentially than beta-D-Gal-(1-&gt;4)-beta-D-Glc-(1&lt;-&gt;1)-Cer (LacCer).</text>
</comment>
<evidence type="ECO:0000256" key="19">
    <source>
        <dbReference type="ARBA" id="ARBA00043651"/>
    </source>
</evidence>
<keyword evidence="10 24" id="KW-0472">Membrane</keyword>
<keyword evidence="7 24" id="KW-1133">Transmembrane helix</keyword>
<evidence type="ECO:0000256" key="17">
    <source>
        <dbReference type="ARBA" id="ARBA00041976"/>
    </source>
</evidence>
<evidence type="ECO:0000256" key="24">
    <source>
        <dbReference type="SAM" id="Phobius"/>
    </source>
</evidence>
<dbReference type="InterPro" id="IPR051142">
    <property type="entry name" value="Glycosyltransferase_29"/>
</dbReference>
<proteinExistence type="inferred from homology"/>
<keyword evidence="3" id="KW-0328">Glycosyltransferase</keyword>
<evidence type="ECO:0000256" key="11">
    <source>
        <dbReference type="ARBA" id="ARBA00023157"/>
    </source>
</evidence>
<dbReference type="FunFam" id="3.90.1480.20:FF:000006">
    <property type="entry name" value="ST3 beta-galactoside alpha-2,3-sialyltransferase 5"/>
    <property type="match status" value="1"/>
</dbReference>
<evidence type="ECO:0000256" key="5">
    <source>
        <dbReference type="ARBA" id="ARBA00022692"/>
    </source>
</evidence>
<evidence type="ECO:0000256" key="21">
    <source>
        <dbReference type="ARBA" id="ARBA00048050"/>
    </source>
</evidence>
<dbReference type="GO" id="GO:0000139">
    <property type="term" value="C:Golgi membrane"/>
    <property type="evidence" value="ECO:0007669"/>
    <property type="project" value="UniProtKB-SubCell"/>
</dbReference>
<comment type="catalytic activity">
    <reaction evidence="22">
        <text>ganglioside GA2 (d18:1(4E)/18:0) + CMP-N-acetyl-beta-neuraminate = ganglioside GM2 (d18:1(4E)/18:0) + CMP + H(+)</text>
        <dbReference type="Rhea" id="RHEA:41776"/>
        <dbReference type="ChEBI" id="CHEBI:15378"/>
        <dbReference type="ChEBI" id="CHEBI:57812"/>
        <dbReference type="ChEBI" id="CHEBI:60377"/>
        <dbReference type="ChEBI" id="CHEBI:78485"/>
        <dbReference type="ChEBI" id="CHEBI:78486"/>
    </reaction>
    <physiologicalReaction direction="left-to-right" evidence="22">
        <dbReference type="Rhea" id="RHEA:41777"/>
    </physiologicalReaction>
</comment>
<evidence type="ECO:0000256" key="6">
    <source>
        <dbReference type="ARBA" id="ARBA00022968"/>
    </source>
</evidence>
<keyword evidence="11" id="KW-1015">Disulfide bond</keyword>
<evidence type="ECO:0000256" key="20">
    <source>
        <dbReference type="ARBA" id="ARBA00045587"/>
    </source>
</evidence>
<organism evidence="25 26">
    <name type="scientific">Stegastes partitus</name>
    <name type="common">bicolor damselfish</name>
    <dbReference type="NCBI Taxonomy" id="144197"/>
    <lineage>
        <taxon>Eukaryota</taxon>
        <taxon>Metazoa</taxon>
        <taxon>Chordata</taxon>
        <taxon>Craniata</taxon>
        <taxon>Vertebrata</taxon>
        <taxon>Euteleostomi</taxon>
        <taxon>Actinopterygii</taxon>
        <taxon>Neopterygii</taxon>
        <taxon>Teleostei</taxon>
        <taxon>Neoteleostei</taxon>
        <taxon>Acanthomorphata</taxon>
        <taxon>Ovalentaria</taxon>
        <taxon>Pomacentridae</taxon>
        <taxon>Stegastes</taxon>
    </lineage>
</organism>
<dbReference type="AlphaFoldDB" id="A0A9Y4NQQ2"/>
<dbReference type="Pfam" id="PF00777">
    <property type="entry name" value="Glyco_transf_29"/>
    <property type="match status" value="1"/>
</dbReference>
<evidence type="ECO:0000256" key="12">
    <source>
        <dbReference type="ARBA" id="ARBA00023180"/>
    </source>
</evidence>
<keyword evidence="12" id="KW-0325">Glycoprotein</keyword>
<evidence type="ECO:0000256" key="22">
    <source>
        <dbReference type="ARBA" id="ARBA00048805"/>
    </source>
</evidence>
<dbReference type="Proteomes" id="UP000694891">
    <property type="component" value="Unplaced"/>
</dbReference>
<dbReference type="InterPro" id="IPR001675">
    <property type="entry name" value="Glyco_trans_29"/>
</dbReference>
<evidence type="ECO:0000256" key="23">
    <source>
        <dbReference type="ARBA" id="ARBA00049539"/>
    </source>
</evidence>
<evidence type="ECO:0000256" key="14">
    <source>
        <dbReference type="ARBA" id="ARBA00039792"/>
    </source>
</evidence>
<evidence type="ECO:0000256" key="8">
    <source>
        <dbReference type="ARBA" id="ARBA00023034"/>
    </source>
</evidence>
<comment type="catalytic activity">
    <reaction evidence="23">
        <text>ganglioside GA1 (d18:1(4E)/18:0) + CMP-N-acetyl-beta-neuraminate = ganglioside GM1 (d18:1(4E)/18:0) + CMP + H(+)</text>
        <dbReference type="Rhea" id="RHEA:41784"/>
        <dbReference type="ChEBI" id="CHEBI:15378"/>
        <dbReference type="ChEBI" id="CHEBI:57812"/>
        <dbReference type="ChEBI" id="CHEBI:60377"/>
        <dbReference type="ChEBI" id="CHEBI:73110"/>
        <dbReference type="ChEBI" id="CHEBI:78484"/>
    </reaction>
    <physiologicalReaction direction="left-to-right" evidence="23">
        <dbReference type="Rhea" id="RHEA:41785"/>
    </physiologicalReaction>
</comment>
<evidence type="ECO:0000256" key="13">
    <source>
        <dbReference type="ARBA" id="ARBA00039111"/>
    </source>
</evidence>
<evidence type="ECO:0000256" key="7">
    <source>
        <dbReference type="ARBA" id="ARBA00022989"/>
    </source>
</evidence>
<keyword evidence="25" id="KW-1185">Reference proteome</keyword>
<evidence type="ECO:0000313" key="25">
    <source>
        <dbReference type="Proteomes" id="UP000694891"/>
    </source>
</evidence>
<dbReference type="RefSeq" id="XP_008301739.1">
    <property type="nucleotide sequence ID" value="XM_008303517.1"/>
</dbReference>
<evidence type="ECO:0000313" key="26">
    <source>
        <dbReference type="RefSeq" id="XP_008301739.1"/>
    </source>
</evidence>
<dbReference type="PANTHER" id="PTHR13713">
    <property type="entry name" value="SIALYLTRANSFERASE"/>
    <property type="match status" value="1"/>
</dbReference>
<dbReference type="GO" id="GO:0047291">
    <property type="term" value="F:lactosylceramide alpha-2,3-sialyltransferase activity"/>
    <property type="evidence" value="ECO:0007669"/>
    <property type="project" value="UniProtKB-EC"/>
</dbReference>
<keyword evidence="6" id="KW-0735">Signal-anchor</keyword>
<dbReference type="InterPro" id="IPR038578">
    <property type="entry name" value="GT29-like_sf"/>
</dbReference>
<evidence type="ECO:0000256" key="10">
    <source>
        <dbReference type="ARBA" id="ARBA00023136"/>
    </source>
</evidence>
<feature type="transmembrane region" description="Helical" evidence="24">
    <location>
        <begin position="29"/>
        <end position="54"/>
    </location>
</feature>
<dbReference type="PANTHER" id="PTHR13713:SF60">
    <property type="entry name" value="LACTOSYLCERAMIDE ALPHA-2,3-SIALYLTRANSFERASE"/>
    <property type="match status" value="1"/>
</dbReference>
<name>A0A9Y4NQQ2_9TELE</name>
<keyword evidence="9" id="KW-0443">Lipid metabolism</keyword>
<keyword evidence="4" id="KW-0808">Transferase</keyword>
<evidence type="ECO:0000256" key="2">
    <source>
        <dbReference type="ARBA" id="ARBA00006003"/>
    </source>
</evidence>
<comment type="similarity">
    <text evidence="2">Belongs to the glycosyltransferase 29 family.</text>
</comment>
<evidence type="ECO:0000256" key="15">
    <source>
        <dbReference type="ARBA" id="ARBA00041341"/>
    </source>
</evidence>
<protein>
    <recommendedName>
        <fullName evidence="14">Lactosylceramide alpha-2,3-sialyltransferase</fullName>
        <ecNumber evidence="13">2.4.3.9</ecNumber>
    </recommendedName>
    <alternativeName>
        <fullName evidence="15">CMP-NeuAc:lactosylceramide alpha-2,3-sialyltransferase</fullName>
    </alternativeName>
    <alternativeName>
        <fullName evidence="18">Ganglioside GM3 synthase</fullName>
    </alternativeName>
    <alternativeName>
        <fullName evidence="17">ST3Gal V</fullName>
    </alternativeName>
    <alternativeName>
        <fullName evidence="16">Sialyltransferase 9</fullName>
    </alternativeName>
</protein>
<dbReference type="EC" id="2.4.3.9" evidence="13"/>
<comment type="catalytic activity">
    <reaction evidence="19">
        <text>a beta-D-Gal-(1-&gt;4)-beta-D-Glc-(1&lt;-&gt;1)-Cer(d18:1(4E)) + CMP-N-acetyl-beta-neuraminate = a ganglioside GM3 (d18:1(4E)) + CMP + H(+)</text>
        <dbReference type="Rhea" id="RHEA:18417"/>
        <dbReference type="ChEBI" id="CHEBI:15378"/>
        <dbReference type="ChEBI" id="CHEBI:17950"/>
        <dbReference type="ChEBI" id="CHEBI:57812"/>
        <dbReference type="ChEBI" id="CHEBI:60065"/>
        <dbReference type="ChEBI" id="CHEBI:60377"/>
        <dbReference type="EC" id="2.4.3.9"/>
    </reaction>
    <physiologicalReaction direction="left-to-right" evidence="19">
        <dbReference type="Rhea" id="RHEA:18418"/>
    </physiologicalReaction>
</comment>
<reference evidence="26" key="1">
    <citation type="submission" date="2025-08" db="UniProtKB">
        <authorList>
            <consortium name="RefSeq"/>
        </authorList>
    </citation>
    <scope>IDENTIFICATION</scope>
</reference>
<evidence type="ECO:0000256" key="9">
    <source>
        <dbReference type="ARBA" id="ARBA00023098"/>
    </source>
</evidence>
<comment type="subcellular location">
    <subcellularLocation>
        <location evidence="1">Golgi apparatus membrane</location>
        <topology evidence="1">Single-pass type II membrane protein</topology>
    </subcellularLocation>
</comment>
<dbReference type="CTD" id="8869"/>
<evidence type="ECO:0000256" key="1">
    <source>
        <dbReference type="ARBA" id="ARBA00004323"/>
    </source>
</evidence>
<evidence type="ECO:0000256" key="3">
    <source>
        <dbReference type="ARBA" id="ARBA00022676"/>
    </source>
</evidence>
<dbReference type="GO" id="GO:0006629">
    <property type="term" value="P:lipid metabolic process"/>
    <property type="evidence" value="ECO:0007669"/>
    <property type="project" value="UniProtKB-KW"/>
</dbReference>
<comment type="catalytic activity">
    <reaction evidence="21">
        <text>a beta-D-Gal-(1&lt;-&gt;1')-ceramide + CMP-N-acetyl-beta-neuraminate = N-acetyl-alpha-neuraminosyl-(2-&gt;3)-beta-D-galactosyl-(1&lt;-&gt;1')-ceramide + CMP + H(+)</text>
        <dbReference type="Rhea" id="RHEA:41780"/>
        <dbReference type="ChEBI" id="CHEBI:15378"/>
        <dbReference type="ChEBI" id="CHEBI:57812"/>
        <dbReference type="ChEBI" id="CHEBI:60377"/>
        <dbReference type="ChEBI" id="CHEBI:82643"/>
        <dbReference type="ChEBI" id="CHEBI:143593"/>
    </reaction>
    <physiologicalReaction direction="left-to-right" evidence="21">
        <dbReference type="Rhea" id="RHEA:41781"/>
    </physiologicalReaction>
</comment>
<feature type="transmembrane region" description="Helical" evidence="24">
    <location>
        <begin position="74"/>
        <end position="93"/>
    </location>
</feature>
<sequence length="425" mass="47300">MSDLLNPACHCLSICNACIKTSQLLCTHVWMTIAIVMLVCCQLVSFCSFCDCHFSVKTITEIFPCVPACVSRRVLVVGVVLGLLSLVMISLPLTETETSKPVEGIVDPNHKMLVHEYVHKVLEGPCRPSGARQSLFTQLPASSHVVQPFLWKDKPLPKDLSLYPPPFGLKGLESKVENLLKLFSDEPQPETTSGTCQRCLVIGNGGILRGLELGSEFDRFDTIIRLNSGPLGEFSVDVGNRTSIRMSYPEGTPLHWVDTDPQTLFVAVVYKRVDINWISAMISKLTVSLWDWIFFWQKVPDQIPLEPSRFRLLNPHVIRQTALDLLKYPPPTPRLWGWDQNVPTLGVSALNLASLLCDEVSLAGFGYNLSQQGAPLHYYDHLPMSAMLQQKMHNVDKETQLLQSLVKAGTITDLTGGIHCSFCKS</sequence>
<keyword evidence="8" id="KW-0333">Golgi apparatus</keyword>
<evidence type="ECO:0000256" key="16">
    <source>
        <dbReference type="ARBA" id="ARBA00041896"/>
    </source>
</evidence>
<dbReference type="Gene3D" id="3.90.1480.20">
    <property type="entry name" value="Glycosyl transferase family 29"/>
    <property type="match status" value="1"/>
</dbReference>
<gene>
    <name evidence="26" type="primary">st3gal5</name>
</gene>
<evidence type="ECO:0000256" key="18">
    <source>
        <dbReference type="ARBA" id="ARBA00042545"/>
    </source>
</evidence>
<evidence type="ECO:0000256" key="4">
    <source>
        <dbReference type="ARBA" id="ARBA00022679"/>
    </source>
</evidence>
<accession>A0A9Y4NQQ2</accession>